<dbReference type="AlphaFoldDB" id="A0A8T0VV08"/>
<accession>A0A8T0VV08</accession>
<gene>
    <name evidence="2" type="ORF">PVAP13_2NG442200</name>
</gene>
<feature type="non-terminal residue" evidence="2">
    <location>
        <position position="140"/>
    </location>
</feature>
<reference evidence="2" key="1">
    <citation type="submission" date="2020-05" db="EMBL/GenBank/DDBJ databases">
        <title>WGS assembly of Panicum virgatum.</title>
        <authorList>
            <person name="Lovell J.T."/>
            <person name="Jenkins J."/>
            <person name="Shu S."/>
            <person name="Juenger T.E."/>
            <person name="Schmutz J."/>
        </authorList>
    </citation>
    <scope>NUCLEOTIDE SEQUENCE</scope>
    <source>
        <strain evidence="2">AP13</strain>
    </source>
</reference>
<proteinExistence type="predicted"/>
<feature type="region of interest" description="Disordered" evidence="1">
    <location>
        <begin position="1"/>
        <end position="68"/>
    </location>
</feature>
<evidence type="ECO:0000313" key="2">
    <source>
        <dbReference type="EMBL" id="KAG2636263.1"/>
    </source>
</evidence>
<dbReference type="Proteomes" id="UP000823388">
    <property type="component" value="Chromosome 2N"/>
</dbReference>
<evidence type="ECO:0000256" key="1">
    <source>
        <dbReference type="SAM" id="MobiDB-lite"/>
    </source>
</evidence>
<name>A0A8T0VV08_PANVG</name>
<sequence>MARDTRTRRRRKIRRKKSKAATTTATHKLVVKKDPAPQLHTYAGKPPPGAGGRQGMAVHQQAPARTKEPSCCSICGARSHTDYFCGYNYMDGGFSTRACREQCSPGRHAAPETESSLRRFVRVTNVPSSLSEWDLRWLFR</sequence>
<organism evidence="2 3">
    <name type="scientific">Panicum virgatum</name>
    <name type="common">Blackwell switchgrass</name>
    <dbReference type="NCBI Taxonomy" id="38727"/>
    <lineage>
        <taxon>Eukaryota</taxon>
        <taxon>Viridiplantae</taxon>
        <taxon>Streptophyta</taxon>
        <taxon>Embryophyta</taxon>
        <taxon>Tracheophyta</taxon>
        <taxon>Spermatophyta</taxon>
        <taxon>Magnoliopsida</taxon>
        <taxon>Liliopsida</taxon>
        <taxon>Poales</taxon>
        <taxon>Poaceae</taxon>
        <taxon>PACMAD clade</taxon>
        <taxon>Panicoideae</taxon>
        <taxon>Panicodae</taxon>
        <taxon>Paniceae</taxon>
        <taxon>Panicinae</taxon>
        <taxon>Panicum</taxon>
        <taxon>Panicum sect. Hiantes</taxon>
    </lineage>
</organism>
<feature type="compositionally biased region" description="Basic residues" evidence="1">
    <location>
        <begin position="1"/>
        <end position="19"/>
    </location>
</feature>
<comment type="caution">
    <text evidence="2">The sequence shown here is derived from an EMBL/GenBank/DDBJ whole genome shotgun (WGS) entry which is preliminary data.</text>
</comment>
<evidence type="ECO:0000313" key="3">
    <source>
        <dbReference type="Proteomes" id="UP000823388"/>
    </source>
</evidence>
<keyword evidence="3" id="KW-1185">Reference proteome</keyword>
<dbReference type="EMBL" id="CM029040">
    <property type="protein sequence ID" value="KAG2636263.1"/>
    <property type="molecule type" value="Genomic_DNA"/>
</dbReference>
<protein>
    <submittedName>
        <fullName evidence="2">Uncharacterized protein</fullName>
    </submittedName>
</protein>